<evidence type="ECO:0000256" key="2">
    <source>
        <dbReference type="SAM" id="MobiDB-lite"/>
    </source>
</evidence>
<dbReference type="GO" id="GO:0003677">
    <property type="term" value="F:DNA binding"/>
    <property type="evidence" value="ECO:0007669"/>
    <property type="project" value="UniProtKB-KW"/>
</dbReference>
<dbReference type="AlphaFoldDB" id="A0A0A1UAJ1"/>
<organism evidence="4 5">
    <name type="scientific">Entamoeba invadens IP1</name>
    <dbReference type="NCBI Taxonomy" id="370355"/>
    <lineage>
        <taxon>Eukaryota</taxon>
        <taxon>Amoebozoa</taxon>
        <taxon>Evosea</taxon>
        <taxon>Archamoebae</taxon>
        <taxon>Mastigamoebida</taxon>
        <taxon>Entamoebidae</taxon>
        <taxon>Entamoeba</taxon>
    </lineage>
</organism>
<evidence type="ECO:0000256" key="1">
    <source>
        <dbReference type="ARBA" id="ARBA00023125"/>
    </source>
</evidence>
<keyword evidence="1" id="KW-0238">DNA-binding</keyword>
<dbReference type="SUPFAM" id="SSF47413">
    <property type="entry name" value="lambda repressor-like DNA-binding domains"/>
    <property type="match status" value="1"/>
</dbReference>
<evidence type="ECO:0000313" key="5">
    <source>
        <dbReference type="Proteomes" id="UP000014680"/>
    </source>
</evidence>
<dbReference type="OMA" id="NKICERQ"/>
<proteinExistence type="predicted"/>
<name>A0A0A1UAJ1_ENTIV</name>
<reference evidence="4 5" key="1">
    <citation type="submission" date="2012-10" db="EMBL/GenBank/DDBJ databases">
        <authorList>
            <person name="Zafar N."/>
            <person name="Inman J."/>
            <person name="Hall N."/>
            <person name="Lorenzi H."/>
            <person name="Caler E."/>
        </authorList>
    </citation>
    <scope>NUCLEOTIDE SEQUENCE [LARGE SCALE GENOMIC DNA]</scope>
    <source>
        <strain evidence="4 5">IP1</strain>
    </source>
</reference>
<dbReference type="InterPro" id="IPR001387">
    <property type="entry name" value="Cro/C1-type_HTH"/>
</dbReference>
<sequence>MSNFIVGIDTKDVYIGREKPEKTAAGKAVKKGGAGMNSHSGVNSKKIEEKVDGTDAPLVHKQVNRKLSVTIAQARQAKKMTQKELANKICERQQLIAEYESGSAIPSEQVLIKMERALGVRLRGVK</sequence>
<gene>
    <name evidence="4" type="ORF">EIN_379550</name>
</gene>
<dbReference type="CDD" id="cd00093">
    <property type="entry name" value="HTH_XRE"/>
    <property type="match status" value="1"/>
</dbReference>
<dbReference type="Gene3D" id="1.10.260.40">
    <property type="entry name" value="lambda repressor-like DNA-binding domains"/>
    <property type="match status" value="1"/>
</dbReference>
<dbReference type="GO" id="GO:0005634">
    <property type="term" value="C:nucleus"/>
    <property type="evidence" value="ECO:0007669"/>
    <property type="project" value="TreeGrafter"/>
</dbReference>
<dbReference type="OrthoDB" id="10253401at2759"/>
<dbReference type="PROSITE" id="PS50943">
    <property type="entry name" value="HTH_CROC1"/>
    <property type="match status" value="1"/>
</dbReference>
<feature type="domain" description="HTH cro/C1-type" evidence="3">
    <location>
        <begin position="71"/>
        <end position="125"/>
    </location>
</feature>
<feature type="region of interest" description="Disordered" evidence="2">
    <location>
        <begin position="21"/>
        <end position="44"/>
    </location>
</feature>
<dbReference type="Proteomes" id="UP000014680">
    <property type="component" value="Unassembled WGS sequence"/>
</dbReference>
<dbReference type="Pfam" id="PF01381">
    <property type="entry name" value="HTH_3"/>
    <property type="match status" value="1"/>
</dbReference>
<keyword evidence="5" id="KW-1185">Reference proteome</keyword>
<dbReference type="VEuPathDB" id="AmoebaDB:EIN_379550"/>
<evidence type="ECO:0000259" key="3">
    <source>
        <dbReference type="PROSITE" id="PS50943"/>
    </source>
</evidence>
<dbReference type="InterPro" id="IPR010982">
    <property type="entry name" value="Lambda_DNA-bd_dom_sf"/>
</dbReference>
<dbReference type="GeneID" id="14891133"/>
<evidence type="ECO:0000313" key="4">
    <source>
        <dbReference type="EMBL" id="ELP92078.1"/>
    </source>
</evidence>
<dbReference type="SMART" id="SM00530">
    <property type="entry name" value="HTH_XRE"/>
    <property type="match status" value="1"/>
</dbReference>
<dbReference type="EMBL" id="KB206395">
    <property type="protein sequence ID" value="ELP92078.1"/>
    <property type="molecule type" value="Genomic_DNA"/>
</dbReference>
<dbReference type="KEGG" id="eiv:EIN_379550"/>
<dbReference type="PANTHER" id="PTHR10245:SF15">
    <property type="entry name" value="ENDOTHELIAL DIFFERENTIATION-RELATED FACTOR 1"/>
    <property type="match status" value="1"/>
</dbReference>
<accession>A0A0A1UAJ1</accession>
<protein>
    <submittedName>
        <fullName evidence="4">Multiprotein-bridging factor, putative</fullName>
    </submittedName>
</protein>
<dbReference type="PANTHER" id="PTHR10245">
    <property type="entry name" value="ENDOTHELIAL DIFFERENTIATION-RELATED FACTOR 1 MULTIPROTEIN BRIDGING FACTOR 1"/>
    <property type="match status" value="1"/>
</dbReference>
<dbReference type="RefSeq" id="XP_004258849.1">
    <property type="nucleotide sequence ID" value="XM_004258801.1"/>
</dbReference>